<dbReference type="PANTHER" id="PTHR35303">
    <property type="entry name" value="OS02G0197800 PROTEIN"/>
    <property type="match status" value="1"/>
</dbReference>
<keyword evidence="5" id="KW-1185">Reference proteome</keyword>
<evidence type="ECO:0000313" key="4">
    <source>
        <dbReference type="EMBL" id="ANF56976.1"/>
    </source>
</evidence>
<dbReference type="AlphaFoldDB" id="A0A172YCY2"/>
<keyword evidence="2" id="KW-0408">Iron</keyword>
<sequence>MNLDPRERFDQLARPPAPVPVHVHYHRGPRLVELVYDAGELRDTEAARLESQGVGERRQEQLHYRLPVELLRVFSPSAEVRGHSPDQAVLQTGKRDVSLLDIESVGNYALKLSFDDGHDSGLYTWAFLFELALHQETWWRHYLKELEDAGASRVPPGIQIKQL</sequence>
<dbReference type="RefSeq" id="WP_064121937.1">
    <property type="nucleotide sequence ID" value="NZ_CP015243.1"/>
</dbReference>
<dbReference type="InterPro" id="IPR038492">
    <property type="entry name" value="GBBH-like_N_sf"/>
</dbReference>
<protein>
    <recommendedName>
        <fullName evidence="3">Gamma-butyrobetaine hydroxylase-like N-terminal domain-containing protein</fullName>
    </recommendedName>
</protein>
<name>A0A172YCY2_9GAMM</name>
<dbReference type="PANTHER" id="PTHR35303:SF5">
    <property type="entry name" value="OS02G0197800 PROTEIN"/>
    <property type="match status" value="1"/>
</dbReference>
<evidence type="ECO:0000256" key="1">
    <source>
        <dbReference type="ARBA" id="ARBA00022723"/>
    </source>
</evidence>
<dbReference type="Proteomes" id="UP000077875">
    <property type="component" value="Chromosome"/>
</dbReference>
<feature type="domain" description="Gamma-butyrobetaine hydroxylase-like N-terminal" evidence="3">
    <location>
        <begin position="60"/>
        <end position="128"/>
    </location>
</feature>
<evidence type="ECO:0000256" key="2">
    <source>
        <dbReference type="ARBA" id="ARBA00023004"/>
    </source>
</evidence>
<keyword evidence="1" id="KW-0479">Metal-binding</keyword>
<dbReference type="GO" id="GO:0046872">
    <property type="term" value="F:metal ion binding"/>
    <property type="evidence" value="ECO:0007669"/>
    <property type="project" value="UniProtKB-KW"/>
</dbReference>
<dbReference type="InterPro" id="IPR010376">
    <property type="entry name" value="GBBH-like_N"/>
</dbReference>
<evidence type="ECO:0000313" key="5">
    <source>
        <dbReference type="Proteomes" id="UP000077875"/>
    </source>
</evidence>
<reference evidence="4 5" key="1">
    <citation type="submission" date="2016-04" db="EMBL/GenBank/DDBJ databases">
        <title>Complete Genome Sequence of Halotalea alkalilenta IHB B 13600.</title>
        <authorList>
            <person name="Swarnkar M.K."/>
            <person name="Sharma A."/>
            <person name="Kaushal K."/>
            <person name="Soni R."/>
            <person name="Rana S."/>
            <person name="Singh A.K."/>
            <person name="Gulati A."/>
        </authorList>
    </citation>
    <scope>NUCLEOTIDE SEQUENCE [LARGE SCALE GENOMIC DNA]</scope>
    <source>
        <strain evidence="4 5">IHB B 13600</strain>
    </source>
</reference>
<organism evidence="4 5">
    <name type="scientific">Halotalea alkalilenta</name>
    <dbReference type="NCBI Taxonomy" id="376489"/>
    <lineage>
        <taxon>Bacteria</taxon>
        <taxon>Pseudomonadati</taxon>
        <taxon>Pseudomonadota</taxon>
        <taxon>Gammaproteobacteria</taxon>
        <taxon>Oceanospirillales</taxon>
        <taxon>Halomonadaceae</taxon>
        <taxon>Halotalea</taxon>
    </lineage>
</organism>
<accession>A0A172YCY2</accession>
<dbReference type="STRING" id="376489.A5892_05440"/>
<dbReference type="KEGG" id="haa:A5892_05440"/>
<dbReference type="EMBL" id="CP015243">
    <property type="protein sequence ID" value="ANF56976.1"/>
    <property type="molecule type" value="Genomic_DNA"/>
</dbReference>
<evidence type="ECO:0000259" key="3">
    <source>
        <dbReference type="Pfam" id="PF06155"/>
    </source>
</evidence>
<dbReference type="Pfam" id="PF06155">
    <property type="entry name" value="GBBH-like_N"/>
    <property type="match status" value="1"/>
</dbReference>
<proteinExistence type="predicted"/>
<dbReference type="Gene3D" id="3.30.2020.30">
    <property type="match status" value="1"/>
</dbReference>
<gene>
    <name evidence="4" type="ORF">A5892_05440</name>
</gene>